<dbReference type="InterPro" id="IPR012640">
    <property type="entry name" value="Membr_lipoprot_lipid_attach_CS"/>
</dbReference>
<keyword evidence="2 3" id="KW-0732">Signal</keyword>
<feature type="signal peptide" evidence="3">
    <location>
        <begin position="1"/>
        <end position="18"/>
    </location>
</feature>
<dbReference type="PROSITE" id="PS51257">
    <property type="entry name" value="PROKAR_LIPOPROTEIN"/>
    <property type="match status" value="1"/>
</dbReference>
<reference evidence="4 5" key="1">
    <citation type="journal article" date="2019" name="Int. J. Syst. Evol. Microbiol.">
        <title>The Global Catalogue of Microorganisms (GCM) 10K type strain sequencing project: providing services to taxonomists for standard genome sequencing and annotation.</title>
        <authorList>
            <consortium name="The Broad Institute Genomics Platform"/>
            <consortium name="The Broad Institute Genome Sequencing Center for Infectious Disease"/>
            <person name="Wu L."/>
            <person name="Ma J."/>
        </authorList>
    </citation>
    <scope>NUCLEOTIDE SEQUENCE [LARGE SCALE GENOMIC DNA]</scope>
    <source>
        <strain evidence="4 5">JCM 15976</strain>
    </source>
</reference>
<evidence type="ECO:0000313" key="4">
    <source>
        <dbReference type="EMBL" id="GAA0737489.1"/>
    </source>
</evidence>
<evidence type="ECO:0000313" key="5">
    <source>
        <dbReference type="Proteomes" id="UP001500736"/>
    </source>
</evidence>
<gene>
    <name evidence="4" type="ORF">GCM10009431_04440</name>
</gene>
<evidence type="ECO:0000256" key="2">
    <source>
        <dbReference type="ARBA" id="ARBA00022729"/>
    </source>
</evidence>
<sequence length="135" mass="15743">MKKILFLFVFILSLTSCSLEDDAPSFYYEILPVESVDMPEEFVLGETYTIYVSYYKPSGCYVFNDFYYDSELNQRTIAVINTVYPEQSCTQSATLEEVSFNFMVNSNGTYVFRFWQGEDENGNDLYYIVEIPVVE</sequence>
<keyword evidence="5" id="KW-1185">Reference proteome</keyword>
<comment type="caution">
    <text evidence="4">The sequence shown here is derived from an EMBL/GenBank/DDBJ whole genome shotgun (WGS) entry which is preliminary data.</text>
</comment>
<dbReference type="RefSeq" id="WP_343795436.1">
    <property type="nucleotide sequence ID" value="NZ_BAAAGF010000001.1"/>
</dbReference>
<dbReference type="Pfam" id="PF08139">
    <property type="entry name" value="LPAM_1"/>
    <property type="match status" value="1"/>
</dbReference>
<accession>A0ABN1JF46</accession>
<evidence type="ECO:0000256" key="1">
    <source>
        <dbReference type="ARBA" id="ARBA00017922"/>
    </source>
</evidence>
<dbReference type="Proteomes" id="UP001500736">
    <property type="component" value="Unassembled WGS sequence"/>
</dbReference>
<organism evidence="4 5">
    <name type="scientific">Gaetbulibacter jejuensis</name>
    <dbReference type="NCBI Taxonomy" id="584607"/>
    <lineage>
        <taxon>Bacteria</taxon>
        <taxon>Pseudomonadati</taxon>
        <taxon>Bacteroidota</taxon>
        <taxon>Flavobacteriia</taxon>
        <taxon>Flavobacteriales</taxon>
        <taxon>Flavobacteriaceae</taxon>
        <taxon>Gaetbulibacter</taxon>
    </lineage>
</organism>
<dbReference type="EMBL" id="BAAAGF010000001">
    <property type="protein sequence ID" value="GAA0737489.1"/>
    <property type="molecule type" value="Genomic_DNA"/>
</dbReference>
<name>A0ABN1JF46_9FLAO</name>
<feature type="chain" id="PRO_5046927259" description="Type IV secretion system putative lipoprotein virB7" evidence="3">
    <location>
        <begin position="19"/>
        <end position="135"/>
    </location>
</feature>
<proteinExistence type="predicted"/>
<evidence type="ECO:0000256" key="3">
    <source>
        <dbReference type="SAM" id="SignalP"/>
    </source>
</evidence>
<protein>
    <recommendedName>
        <fullName evidence="1">Type IV secretion system putative lipoprotein virB7</fullName>
    </recommendedName>
</protein>